<name>A0A3D5QAV5_FLESI</name>
<dbReference type="PROSITE" id="PS00211">
    <property type="entry name" value="ABC_TRANSPORTER_1"/>
    <property type="match status" value="1"/>
</dbReference>
<evidence type="ECO:0000256" key="2">
    <source>
        <dbReference type="ARBA" id="ARBA00022448"/>
    </source>
</evidence>
<dbReference type="PANTHER" id="PTHR42734:SF17">
    <property type="entry name" value="METAL TRANSPORT SYSTEM ATP-BINDING PROTEIN TM_0124-RELATED"/>
    <property type="match status" value="1"/>
</dbReference>
<dbReference type="AlphaFoldDB" id="A0A3D5QAV5"/>
<dbReference type="EMBL" id="DPPF01000092">
    <property type="protein sequence ID" value="HCW92967.1"/>
    <property type="molecule type" value="Genomic_DNA"/>
</dbReference>
<dbReference type="GO" id="GO:0005524">
    <property type="term" value="F:ATP binding"/>
    <property type="evidence" value="ECO:0007669"/>
    <property type="project" value="UniProtKB-KW"/>
</dbReference>
<dbReference type="InterPro" id="IPR003593">
    <property type="entry name" value="AAA+_ATPase"/>
</dbReference>
<dbReference type="SUPFAM" id="SSF52540">
    <property type="entry name" value="P-loop containing nucleoside triphosphate hydrolases"/>
    <property type="match status" value="1"/>
</dbReference>
<evidence type="ECO:0000256" key="4">
    <source>
        <dbReference type="ARBA" id="ARBA00022840"/>
    </source>
</evidence>
<comment type="similarity">
    <text evidence="1">Belongs to the ABC transporter superfamily.</text>
</comment>
<dbReference type="FunFam" id="3.40.50.300:FF:000134">
    <property type="entry name" value="Iron-enterobactin ABC transporter ATP-binding protein"/>
    <property type="match status" value="1"/>
</dbReference>
<dbReference type="SMART" id="SM00382">
    <property type="entry name" value="AAA"/>
    <property type="match status" value="1"/>
</dbReference>
<sequence length="252" mass="28528">MAIIEINDVSFAYERDPVLEKVSLKVSKGDFLAVLGPNGGGKTTLLKLILGLIKPDKGSIKVFGEKPGKHSKNIGYVPQYSYINKNFPLSVMESVLMGLTKKKLLNFKYTETDKSRALETLDKVDMSEYSDKQIHDLSGGQRQRVLVARALLSDPDLIILDEPTSNIDPYGKFCFFTFLEELSREKTIILVSHNINVIATKINRVACVNRFLYYNSEPVLTKEMVEILYGTHDEHVCSFGKYFSDDFTHMEK</sequence>
<protein>
    <submittedName>
        <fullName evidence="6">Metal ABC transporter ATP-binding protein</fullName>
    </submittedName>
</protein>
<keyword evidence="4 6" id="KW-0067">ATP-binding</keyword>
<reference evidence="6 7" key="1">
    <citation type="journal article" date="2018" name="Nat. Biotechnol.">
        <title>A standardized bacterial taxonomy based on genome phylogeny substantially revises the tree of life.</title>
        <authorList>
            <person name="Parks D.H."/>
            <person name="Chuvochina M."/>
            <person name="Waite D.W."/>
            <person name="Rinke C."/>
            <person name="Skarshewski A."/>
            <person name="Chaumeil P.A."/>
            <person name="Hugenholtz P."/>
        </authorList>
    </citation>
    <scope>NUCLEOTIDE SEQUENCE [LARGE SCALE GENOMIC DNA]</scope>
    <source>
        <strain evidence="6">UBA8672</strain>
    </source>
</reference>
<evidence type="ECO:0000256" key="3">
    <source>
        <dbReference type="ARBA" id="ARBA00022741"/>
    </source>
</evidence>
<dbReference type="PANTHER" id="PTHR42734">
    <property type="entry name" value="METAL TRANSPORT SYSTEM ATP-BINDING PROTEIN TM_0124-RELATED"/>
    <property type="match status" value="1"/>
</dbReference>
<evidence type="ECO:0000313" key="6">
    <source>
        <dbReference type="EMBL" id="HCW92967.1"/>
    </source>
</evidence>
<dbReference type="InterPro" id="IPR017871">
    <property type="entry name" value="ABC_transporter-like_CS"/>
</dbReference>
<evidence type="ECO:0000256" key="1">
    <source>
        <dbReference type="ARBA" id="ARBA00005417"/>
    </source>
</evidence>
<dbReference type="Proteomes" id="UP000262325">
    <property type="component" value="Unassembled WGS sequence"/>
</dbReference>
<dbReference type="CDD" id="cd03235">
    <property type="entry name" value="ABC_Metallic_Cations"/>
    <property type="match status" value="1"/>
</dbReference>
<keyword evidence="3" id="KW-0547">Nucleotide-binding</keyword>
<dbReference type="Gene3D" id="3.40.50.300">
    <property type="entry name" value="P-loop containing nucleotide triphosphate hydrolases"/>
    <property type="match status" value="1"/>
</dbReference>
<dbReference type="RefSeq" id="WP_273265266.1">
    <property type="nucleotide sequence ID" value="NZ_JAAZVV010000017.1"/>
</dbReference>
<evidence type="ECO:0000259" key="5">
    <source>
        <dbReference type="PROSITE" id="PS50893"/>
    </source>
</evidence>
<dbReference type="InterPro" id="IPR003439">
    <property type="entry name" value="ABC_transporter-like_ATP-bd"/>
</dbReference>
<proteinExistence type="inferred from homology"/>
<dbReference type="Pfam" id="PF00005">
    <property type="entry name" value="ABC_tran"/>
    <property type="match status" value="1"/>
</dbReference>
<keyword evidence="2" id="KW-0813">Transport</keyword>
<feature type="domain" description="ABC transporter" evidence="5">
    <location>
        <begin position="4"/>
        <end position="248"/>
    </location>
</feature>
<dbReference type="GO" id="GO:0016887">
    <property type="term" value="F:ATP hydrolysis activity"/>
    <property type="evidence" value="ECO:0007669"/>
    <property type="project" value="InterPro"/>
</dbReference>
<dbReference type="InterPro" id="IPR050153">
    <property type="entry name" value="Metal_Ion_Import_ABC"/>
</dbReference>
<evidence type="ECO:0000313" key="7">
    <source>
        <dbReference type="Proteomes" id="UP000262325"/>
    </source>
</evidence>
<dbReference type="PROSITE" id="PS50893">
    <property type="entry name" value="ABC_TRANSPORTER_2"/>
    <property type="match status" value="1"/>
</dbReference>
<comment type="caution">
    <text evidence="6">The sequence shown here is derived from an EMBL/GenBank/DDBJ whole genome shotgun (WGS) entry which is preliminary data.</text>
</comment>
<gene>
    <name evidence="6" type="ORF">DHM44_04720</name>
</gene>
<accession>A0A3D5QAV5</accession>
<organism evidence="6 7">
    <name type="scientific">Flexistipes sinusarabici</name>
    <dbReference type="NCBI Taxonomy" id="2352"/>
    <lineage>
        <taxon>Bacteria</taxon>
        <taxon>Pseudomonadati</taxon>
        <taxon>Deferribacterota</taxon>
        <taxon>Deferribacteres</taxon>
        <taxon>Deferribacterales</taxon>
        <taxon>Flexistipitaceae</taxon>
        <taxon>Flexistipes</taxon>
    </lineage>
</organism>
<dbReference type="InterPro" id="IPR027417">
    <property type="entry name" value="P-loop_NTPase"/>
</dbReference>